<keyword evidence="2" id="KW-1185">Reference proteome</keyword>
<organism evidence="1 2">
    <name type="scientific">Spiromyces aspiralis</name>
    <dbReference type="NCBI Taxonomy" id="68401"/>
    <lineage>
        <taxon>Eukaryota</taxon>
        <taxon>Fungi</taxon>
        <taxon>Fungi incertae sedis</taxon>
        <taxon>Zoopagomycota</taxon>
        <taxon>Kickxellomycotina</taxon>
        <taxon>Kickxellomycetes</taxon>
        <taxon>Kickxellales</taxon>
        <taxon>Kickxellaceae</taxon>
        <taxon>Spiromyces</taxon>
    </lineage>
</organism>
<feature type="non-terminal residue" evidence="1">
    <location>
        <position position="257"/>
    </location>
</feature>
<protein>
    <submittedName>
        <fullName evidence="1">Uncharacterized protein</fullName>
    </submittedName>
</protein>
<accession>A0ACC1HIY4</accession>
<name>A0ACC1HIY4_9FUNG</name>
<reference evidence="1" key="1">
    <citation type="submission" date="2022-06" db="EMBL/GenBank/DDBJ databases">
        <title>Phylogenomic reconstructions and comparative analyses of Kickxellomycotina fungi.</title>
        <authorList>
            <person name="Reynolds N.K."/>
            <person name="Stajich J.E."/>
            <person name="Barry K."/>
            <person name="Grigoriev I.V."/>
            <person name="Crous P."/>
            <person name="Smith M.E."/>
        </authorList>
    </citation>
    <scope>NUCLEOTIDE SEQUENCE</scope>
    <source>
        <strain evidence="1">RSA 2271</strain>
    </source>
</reference>
<dbReference type="Proteomes" id="UP001145114">
    <property type="component" value="Unassembled WGS sequence"/>
</dbReference>
<evidence type="ECO:0000313" key="1">
    <source>
        <dbReference type="EMBL" id="KAJ1676528.1"/>
    </source>
</evidence>
<sequence length="257" mass="28679">DAAAEDQPRDDSIVHPTSPYDDRPYSPSQQEEDENEVSAALDSSELQAFGVHLSHPQRQYVFSVPSSQDDHVDNRFPDSVPVDCSSMHSDSTLVYAAYDSTQHDCGFSLSQKDSLRIASENLGTVPINAFLEFLDRKRSGNHIEDVPFGFFDEGPDNSDSESSNRQVPFLQERLSNRDMCHETTDKMKSLTELRDDEIRTILALEPTLRVGCFVDTSASHLFQASLSHLDEGAILVVLDEDCNKYFVSHSTVLCAIT</sequence>
<evidence type="ECO:0000313" key="2">
    <source>
        <dbReference type="Proteomes" id="UP001145114"/>
    </source>
</evidence>
<dbReference type="EMBL" id="JAMZIH010003956">
    <property type="protein sequence ID" value="KAJ1676528.1"/>
    <property type="molecule type" value="Genomic_DNA"/>
</dbReference>
<proteinExistence type="predicted"/>
<gene>
    <name evidence="1" type="ORF">EV182_008023</name>
</gene>
<comment type="caution">
    <text evidence="1">The sequence shown here is derived from an EMBL/GenBank/DDBJ whole genome shotgun (WGS) entry which is preliminary data.</text>
</comment>
<feature type="non-terminal residue" evidence="1">
    <location>
        <position position="1"/>
    </location>
</feature>